<keyword evidence="2" id="KW-0732">Signal</keyword>
<evidence type="ECO:0000313" key="3">
    <source>
        <dbReference type="EMBL" id="THV49496.1"/>
    </source>
</evidence>
<name>A0A4V4HUI6_9HELO</name>
<sequence>MVFITSIVKVAALAGLLAPTVLATLPEALVVKRQDEDNAVGTNSYNCHDNCGEAILESEIDGFCNTTIFSTDYAACLQCSGEDNEDIWQYYGPYLTVAAVECGSSTVPLTGTQADVATAMLAQNVTTTASGDAATVASNSATTTAATSTSASASSSESTASSGSASSSTATGSSASATATSGAIQQSNAASGFLIGGISILVAAAVANLA</sequence>
<evidence type="ECO:0008006" key="5">
    <source>
        <dbReference type="Google" id="ProtNLM"/>
    </source>
</evidence>
<comment type="caution">
    <text evidence="3">The sequence shown here is derived from an EMBL/GenBank/DDBJ whole genome shotgun (WGS) entry which is preliminary data.</text>
</comment>
<accession>A0A4V4HUI6</accession>
<keyword evidence="4" id="KW-1185">Reference proteome</keyword>
<evidence type="ECO:0000313" key="4">
    <source>
        <dbReference type="Proteomes" id="UP000308671"/>
    </source>
</evidence>
<dbReference type="EMBL" id="PQXL01000192">
    <property type="protein sequence ID" value="THV49496.1"/>
    <property type="molecule type" value="Genomic_DNA"/>
</dbReference>
<feature type="chain" id="PRO_5021025715" description="Dynactin arp1 p25 subunit protein" evidence="2">
    <location>
        <begin position="24"/>
        <end position="210"/>
    </location>
</feature>
<feature type="region of interest" description="Disordered" evidence="1">
    <location>
        <begin position="147"/>
        <end position="172"/>
    </location>
</feature>
<protein>
    <recommendedName>
        <fullName evidence="5">Dynactin arp1 p25 subunit protein</fullName>
    </recommendedName>
</protein>
<evidence type="ECO:0000256" key="2">
    <source>
        <dbReference type="SAM" id="SignalP"/>
    </source>
</evidence>
<evidence type="ECO:0000256" key="1">
    <source>
        <dbReference type="SAM" id="MobiDB-lite"/>
    </source>
</evidence>
<organism evidence="3 4">
    <name type="scientific">Botrytis galanthina</name>
    <dbReference type="NCBI Taxonomy" id="278940"/>
    <lineage>
        <taxon>Eukaryota</taxon>
        <taxon>Fungi</taxon>
        <taxon>Dikarya</taxon>
        <taxon>Ascomycota</taxon>
        <taxon>Pezizomycotina</taxon>
        <taxon>Leotiomycetes</taxon>
        <taxon>Helotiales</taxon>
        <taxon>Sclerotiniaceae</taxon>
        <taxon>Botrytis</taxon>
    </lineage>
</organism>
<dbReference type="OrthoDB" id="4160690at2759"/>
<dbReference type="Proteomes" id="UP000308671">
    <property type="component" value="Unassembled WGS sequence"/>
</dbReference>
<dbReference type="AlphaFoldDB" id="A0A4V4HUI6"/>
<gene>
    <name evidence="3" type="ORF">BGAL_0192g00130</name>
</gene>
<proteinExistence type="predicted"/>
<reference evidence="3 4" key="1">
    <citation type="submission" date="2017-12" db="EMBL/GenBank/DDBJ databases">
        <title>Comparative genomics of Botrytis spp.</title>
        <authorList>
            <person name="Valero-Jimenez C.A."/>
            <person name="Tapia P."/>
            <person name="Veloso J."/>
            <person name="Silva-Moreno E."/>
            <person name="Staats M."/>
            <person name="Valdes J.H."/>
            <person name="Van Kan J.A.L."/>
        </authorList>
    </citation>
    <scope>NUCLEOTIDE SEQUENCE [LARGE SCALE GENOMIC DNA]</scope>
    <source>
        <strain evidence="3 4">MUCL435</strain>
    </source>
</reference>
<feature type="signal peptide" evidence="2">
    <location>
        <begin position="1"/>
        <end position="23"/>
    </location>
</feature>